<evidence type="ECO:0000256" key="1">
    <source>
        <dbReference type="ARBA" id="ARBA00022630"/>
    </source>
</evidence>
<organism evidence="5 6">
    <name type="scientific">Cyphellophora europaea (strain CBS 101466)</name>
    <name type="common">Phialophora europaea</name>
    <dbReference type="NCBI Taxonomy" id="1220924"/>
    <lineage>
        <taxon>Eukaryota</taxon>
        <taxon>Fungi</taxon>
        <taxon>Dikarya</taxon>
        <taxon>Ascomycota</taxon>
        <taxon>Pezizomycotina</taxon>
        <taxon>Eurotiomycetes</taxon>
        <taxon>Chaetothyriomycetidae</taxon>
        <taxon>Chaetothyriales</taxon>
        <taxon>Cyphellophoraceae</taxon>
        <taxon>Cyphellophora</taxon>
    </lineage>
</organism>
<evidence type="ECO:0000256" key="2">
    <source>
        <dbReference type="ARBA" id="ARBA00022827"/>
    </source>
</evidence>
<dbReference type="Gene3D" id="3.50.50.60">
    <property type="entry name" value="FAD/NAD(P)-binding domain"/>
    <property type="match status" value="1"/>
</dbReference>
<keyword evidence="3" id="KW-0560">Oxidoreductase</keyword>
<dbReference type="AlphaFoldDB" id="W2S0I2"/>
<feature type="region of interest" description="Disordered" evidence="4">
    <location>
        <begin position="499"/>
        <end position="524"/>
    </location>
</feature>
<dbReference type="InterPro" id="IPR050346">
    <property type="entry name" value="FMO-like"/>
</dbReference>
<protein>
    <recommendedName>
        <fullName evidence="7">FAD/NAD(P)-binding domain-containing protein</fullName>
    </recommendedName>
</protein>
<dbReference type="OrthoDB" id="2915840at2759"/>
<keyword evidence="2" id="KW-0274">FAD</keyword>
<proteinExistence type="predicted"/>
<gene>
    <name evidence="5" type="ORF">HMPREF1541_04182</name>
</gene>
<evidence type="ECO:0000256" key="4">
    <source>
        <dbReference type="SAM" id="MobiDB-lite"/>
    </source>
</evidence>
<evidence type="ECO:0000313" key="6">
    <source>
        <dbReference type="Proteomes" id="UP000030752"/>
    </source>
</evidence>
<dbReference type="InterPro" id="IPR036188">
    <property type="entry name" value="FAD/NAD-bd_sf"/>
</dbReference>
<dbReference type="PANTHER" id="PTHR23023">
    <property type="entry name" value="DIMETHYLANILINE MONOOXYGENASE"/>
    <property type="match status" value="1"/>
</dbReference>
<keyword evidence="1" id="KW-0285">Flavoprotein</keyword>
<feature type="compositionally biased region" description="Basic and acidic residues" evidence="4">
    <location>
        <begin position="515"/>
        <end position="524"/>
    </location>
</feature>
<dbReference type="eggNOG" id="KOG1399">
    <property type="taxonomic scope" value="Eukaryota"/>
</dbReference>
<evidence type="ECO:0008006" key="7">
    <source>
        <dbReference type="Google" id="ProtNLM"/>
    </source>
</evidence>
<dbReference type="GO" id="GO:0016491">
    <property type="term" value="F:oxidoreductase activity"/>
    <property type="evidence" value="ECO:0007669"/>
    <property type="project" value="UniProtKB-KW"/>
</dbReference>
<dbReference type="EMBL" id="KB822719">
    <property type="protein sequence ID" value="ETN42241.1"/>
    <property type="molecule type" value="Genomic_DNA"/>
</dbReference>
<name>W2S0I2_CYPE1</name>
<dbReference type="InParanoid" id="W2S0I2"/>
<dbReference type="GeneID" id="19971521"/>
<dbReference type="Proteomes" id="UP000030752">
    <property type="component" value="Unassembled WGS sequence"/>
</dbReference>
<dbReference type="Pfam" id="PF13738">
    <property type="entry name" value="Pyr_redox_3"/>
    <property type="match status" value="1"/>
</dbReference>
<dbReference type="SUPFAM" id="SSF51905">
    <property type="entry name" value="FAD/NAD(P)-binding domain"/>
    <property type="match status" value="1"/>
</dbReference>
<dbReference type="VEuPathDB" id="FungiDB:HMPREF1541_04182"/>
<accession>W2S0I2</accession>
<reference evidence="5 6" key="1">
    <citation type="submission" date="2013-03" db="EMBL/GenBank/DDBJ databases">
        <title>The Genome Sequence of Phialophora europaea CBS 101466.</title>
        <authorList>
            <consortium name="The Broad Institute Genomics Platform"/>
            <person name="Cuomo C."/>
            <person name="de Hoog S."/>
            <person name="Gorbushina A."/>
            <person name="Walker B."/>
            <person name="Young S.K."/>
            <person name="Zeng Q."/>
            <person name="Gargeya S."/>
            <person name="Fitzgerald M."/>
            <person name="Haas B."/>
            <person name="Abouelleil A."/>
            <person name="Allen A.W."/>
            <person name="Alvarado L."/>
            <person name="Arachchi H.M."/>
            <person name="Berlin A.M."/>
            <person name="Chapman S.B."/>
            <person name="Gainer-Dewar J."/>
            <person name="Goldberg J."/>
            <person name="Griggs A."/>
            <person name="Gujja S."/>
            <person name="Hansen M."/>
            <person name="Howarth C."/>
            <person name="Imamovic A."/>
            <person name="Ireland A."/>
            <person name="Larimer J."/>
            <person name="McCowan C."/>
            <person name="Murphy C."/>
            <person name="Pearson M."/>
            <person name="Poon T.W."/>
            <person name="Priest M."/>
            <person name="Roberts A."/>
            <person name="Saif S."/>
            <person name="Shea T."/>
            <person name="Sisk P."/>
            <person name="Sykes S."/>
            <person name="Wortman J."/>
            <person name="Nusbaum C."/>
            <person name="Birren B."/>
        </authorList>
    </citation>
    <scope>NUCLEOTIDE SEQUENCE [LARGE SCALE GENOMIC DNA]</scope>
    <source>
        <strain evidence="5 6">CBS 101466</strain>
    </source>
</reference>
<evidence type="ECO:0000256" key="3">
    <source>
        <dbReference type="ARBA" id="ARBA00023002"/>
    </source>
</evidence>
<dbReference type="RefSeq" id="XP_008716750.1">
    <property type="nucleotide sequence ID" value="XM_008718528.1"/>
</dbReference>
<sequence>MESETYDLIVVGAGLNGLTTSRTYLDVNPLARVLILESSSTVGGTWAKDRLYAGLKTNNLEGGYEFADFPMRGEARYNLKHDQHIPGTTMNQYMQDFADHFGLSERTRLKCKVHTIERLPDESWSVGVDDQGIDTRFHSRKIVLATGFSSRPFIPYFEGQESFNAPILHVKDLSAYDSLPATAQSVTLLNVTKSAYDVAYACATKGVQVNWIVRKSGHGPVVTSVARVTPLKKRLEDLTTVRFLSWFSPCIWSDAEGSNWMRWFLQHTKLGRKLVSALWTIIDRDVVERSGYDKHPETAKLKHRYPAVWYACALGILNFDTDFTEYVRNGTIKIYEDDISHLSSGTVHLTSGTSLPSSALVCSTGWDHRPSINFVPASLPTELGLPSSSSPISPALTARADAEILRSLPWLVENCPPTLNPNFRPLPTTDPTTKTQTDDTRTQPYRLYRFLAPPTHVGPHNPDPTVAFVGFTWAVGTCMLAQVAALWVTAYLGGQLPQQQPLAPPSAPTGNNASDHAKAEQQRQERVLYETALHTQFPRWRYPLGFGHRFPDMVFDTVPYVDLLMRDLGLETRRKKGWGPVRWYREWWEHYSVKDYVGVVGEWLGKERRGGRERSWVKLTDG</sequence>
<dbReference type="HOGENOM" id="CLU_019225_1_0_1"/>
<evidence type="ECO:0000313" key="5">
    <source>
        <dbReference type="EMBL" id="ETN42241.1"/>
    </source>
</evidence>
<keyword evidence="6" id="KW-1185">Reference proteome</keyword>